<dbReference type="InterPro" id="IPR000941">
    <property type="entry name" value="Enolase"/>
</dbReference>
<dbReference type="HAMAP" id="MF_00318">
    <property type="entry name" value="Enolase"/>
    <property type="match status" value="1"/>
</dbReference>
<evidence type="ECO:0000256" key="8">
    <source>
        <dbReference type="ARBA" id="ARBA00023239"/>
    </source>
</evidence>
<protein>
    <recommendedName>
        <fullName evidence="4 9">Enolase</fullName>
        <ecNumber evidence="3 9">4.2.1.11</ecNumber>
    </recommendedName>
    <alternativeName>
        <fullName evidence="9">2-phospho-D-glycerate hydro-lyase</fullName>
    </alternativeName>
    <alternativeName>
        <fullName evidence="9">2-phosphoglycerate dehydratase</fullName>
    </alternativeName>
</protein>
<dbReference type="InterPro" id="IPR029017">
    <property type="entry name" value="Enolase-like_N"/>
</dbReference>
<comment type="pathway">
    <text evidence="1 9">Carbohydrate degradation; glycolysis; pyruvate from D-glyceraldehyde 3-phosphate: step 4/5.</text>
</comment>
<comment type="cofactor">
    <cofactor evidence="11">
        <name>Mg(2+)</name>
        <dbReference type="ChEBI" id="CHEBI:18420"/>
    </cofactor>
    <text evidence="11">Mg(2+) is required for catalysis and for stabilizing the dimer.</text>
</comment>
<evidence type="ECO:0000256" key="9">
    <source>
        <dbReference type="HAMAP-Rule" id="MF_00318"/>
    </source>
</evidence>
<dbReference type="SMART" id="SM01192">
    <property type="entry name" value="Enolase_C"/>
    <property type="match status" value="1"/>
</dbReference>
<dbReference type="InterPro" id="IPR020811">
    <property type="entry name" value="Enolase_N"/>
</dbReference>
<feature type="domain" description="Enolase N-terminal" evidence="13">
    <location>
        <begin position="4"/>
        <end position="134"/>
    </location>
</feature>
<feature type="active site" description="Proton donor" evidence="9 10">
    <location>
        <position position="212"/>
    </location>
</feature>
<dbReference type="InterPro" id="IPR020809">
    <property type="entry name" value="Enolase_CS"/>
</dbReference>
<dbReference type="CDD" id="cd03313">
    <property type="entry name" value="enolase"/>
    <property type="match status" value="1"/>
</dbReference>
<comment type="catalytic activity">
    <reaction evidence="9">
        <text>(2R)-2-phosphoglycerate = phosphoenolpyruvate + H2O</text>
        <dbReference type="Rhea" id="RHEA:10164"/>
        <dbReference type="ChEBI" id="CHEBI:15377"/>
        <dbReference type="ChEBI" id="CHEBI:58289"/>
        <dbReference type="ChEBI" id="CHEBI:58702"/>
        <dbReference type="EC" id="4.2.1.11"/>
    </reaction>
</comment>
<dbReference type="SFLD" id="SFLDG00178">
    <property type="entry name" value="enolase"/>
    <property type="match status" value="1"/>
</dbReference>
<dbReference type="GO" id="GO:0009986">
    <property type="term" value="C:cell surface"/>
    <property type="evidence" value="ECO:0007669"/>
    <property type="project" value="UniProtKB-SubCell"/>
</dbReference>
<evidence type="ECO:0000256" key="10">
    <source>
        <dbReference type="PIRSR" id="PIRSR001400-1"/>
    </source>
</evidence>
<dbReference type="PATRIC" id="fig|1618573.3.peg.225"/>
<reference evidence="14 15" key="1">
    <citation type="journal article" date="2015" name="Nature">
        <title>rRNA introns, odd ribosomes, and small enigmatic genomes across a large radiation of phyla.</title>
        <authorList>
            <person name="Brown C.T."/>
            <person name="Hug L.A."/>
            <person name="Thomas B.C."/>
            <person name="Sharon I."/>
            <person name="Castelle C.J."/>
            <person name="Singh A."/>
            <person name="Wilkins M.J."/>
            <person name="Williams K.H."/>
            <person name="Banfield J.F."/>
        </authorList>
    </citation>
    <scope>NUCLEOTIDE SEQUENCE [LARGE SCALE GENOMIC DNA]</scope>
</reference>
<comment type="subcellular location">
    <subcellularLocation>
        <location evidence="9">Cytoplasm</location>
    </subcellularLocation>
    <subcellularLocation>
        <location evidence="9">Secreted</location>
    </subcellularLocation>
    <subcellularLocation>
        <location evidence="9">Cell surface</location>
    </subcellularLocation>
    <text evidence="9">Fractions of enolase are present in both the cytoplasm and on the cell surface.</text>
</comment>
<dbReference type="PIRSF" id="PIRSF001400">
    <property type="entry name" value="Enolase"/>
    <property type="match status" value="1"/>
</dbReference>
<feature type="binding site" evidence="9">
    <location>
        <position position="344"/>
    </location>
    <ligand>
        <name>(2R)-2-phosphoglycerate</name>
        <dbReference type="ChEBI" id="CHEBI:58289"/>
    </ligand>
</feature>
<dbReference type="SFLD" id="SFLDS00001">
    <property type="entry name" value="Enolase"/>
    <property type="match status" value="1"/>
</dbReference>
<evidence type="ECO:0000259" key="12">
    <source>
        <dbReference type="SMART" id="SM01192"/>
    </source>
</evidence>
<dbReference type="EC" id="4.2.1.11" evidence="3 9"/>
<feature type="domain" description="Enolase C-terminal TIM barrel" evidence="12">
    <location>
        <begin position="146"/>
        <end position="423"/>
    </location>
</feature>
<evidence type="ECO:0000256" key="1">
    <source>
        <dbReference type="ARBA" id="ARBA00005031"/>
    </source>
</evidence>
<feature type="binding site" evidence="9">
    <location>
        <position position="395"/>
    </location>
    <ligand>
        <name>(2R)-2-phosphoglycerate</name>
        <dbReference type="ChEBI" id="CHEBI:58289"/>
    </ligand>
</feature>
<name>A0A0G0LT67_9BACT</name>
<comment type="cofactor">
    <cofactor evidence="9">
        <name>Mg(2+)</name>
        <dbReference type="ChEBI" id="CHEBI:18420"/>
    </cofactor>
    <text evidence="9">Binds a second Mg(2+) ion via substrate during catalysis.</text>
</comment>
<evidence type="ECO:0000256" key="2">
    <source>
        <dbReference type="ARBA" id="ARBA00009604"/>
    </source>
</evidence>
<dbReference type="SMART" id="SM01193">
    <property type="entry name" value="Enolase_N"/>
    <property type="match status" value="1"/>
</dbReference>
<dbReference type="InterPro" id="IPR036849">
    <property type="entry name" value="Enolase-like_C_sf"/>
</dbReference>
<evidence type="ECO:0000256" key="7">
    <source>
        <dbReference type="ARBA" id="ARBA00023152"/>
    </source>
</evidence>
<comment type="caution">
    <text evidence="14">The sequence shown here is derived from an EMBL/GenBank/DDBJ whole genome shotgun (WGS) entry which is preliminary data.</text>
</comment>
<evidence type="ECO:0000256" key="4">
    <source>
        <dbReference type="ARBA" id="ARBA00017068"/>
    </source>
</evidence>
<evidence type="ECO:0000259" key="13">
    <source>
        <dbReference type="SMART" id="SM01193"/>
    </source>
</evidence>
<evidence type="ECO:0000256" key="11">
    <source>
        <dbReference type="PIRSR" id="PIRSR001400-3"/>
    </source>
</evidence>
<dbReference type="UniPathway" id="UPA00109">
    <property type="reaction ID" value="UER00187"/>
</dbReference>
<feature type="binding site" evidence="9 11">
    <location>
        <position position="292"/>
    </location>
    <ligand>
        <name>Mg(2+)</name>
        <dbReference type="ChEBI" id="CHEBI:18420"/>
    </ligand>
</feature>
<evidence type="ECO:0000256" key="5">
    <source>
        <dbReference type="ARBA" id="ARBA00022525"/>
    </source>
</evidence>
<dbReference type="PRINTS" id="PR00148">
    <property type="entry name" value="ENOLASE"/>
</dbReference>
<dbReference type="Proteomes" id="UP000034932">
    <property type="component" value="Unassembled WGS sequence"/>
</dbReference>
<dbReference type="GO" id="GO:0005576">
    <property type="term" value="C:extracellular region"/>
    <property type="evidence" value="ECO:0007669"/>
    <property type="project" value="UniProtKB-SubCell"/>
</dbReference>
<dbReference type="GO" id="GO:0000015">
    <property type="term" value="C:phosphopyruvate hydratase complex"/>
    <property type="evidence" value="ECO:0007669"/>
    <property type="project" value="InterPro"/>
</dbReference>
<dbReference type="SUPFAM" id="SSF54826">
    <property type="entry name" value="Enolase N-terminal domain-like"/>
    <property type="match status" value="1"/>
</dbReference>
<dbReference type="GO" id="GO:0004634">
    <property type="term" value="F:phosphopyruvate hydratase activity"/>
    <property type="evidence" value="ECO:0007669"/>
    <property type="project" value="UniProtKB-UniRule"/>
</dbReference>
<keyword evidence="7 9" id="KW-0324">Glycolysis</keyword>
<keyword evidence="5 9" id="KW-0964">Secreted</keyword>
<comment type="similarity">
    <text evidence="2 9">Belongs to the enolase family.</text>
</comment>
<dbReference type="Pfam" id="PF00113">
    <property type="entry name" value="Enolase_C"/>
    <property type="match status" value="1"/>
</dbReference>
<dbReference type="Pfam" id="PF03952">
    <property type="entry name" value="Enolase_N"/>
    <property type="match status" value="1"/>
</dbReference>
<dbReference type="InterPro" id="IPR020810">
    <property type="entry name" value="Enolase_C"/>
</dbReference>
<dbReference type="SUPFAM" id="SSF51604">
    <property type="entry name" value="Enolase C-terminal domain-like"/>
    <property type="match status" value="1"/>
</dbReference>
<feature type="binding site" evidence="9">
    <location>
        <position position="373"/>
    </location>
    <ligand>
        <name>(2R)-2-phosphoglycerate</name>
        <dbReference type="ChEBI" id="CHEBI:58289"/>
    </ligand>
</feature>
<dbReference type="PANTHER" id="PTHR11902">
    <property type="entry name" value="ENOLASE"/>
    <property type="match status" value="1"/>
</dbReference>
<feature type="binding site" evidence="9 11">
    <location>
        <position position="249"/>
    </location>
    <ligand>
        <name>Mg(2+)</name>
        <dbReference type="ChEBI" id="CHEBI:18420"/>
    </ligand>
</feature>
<evidence type="ECO:0000313" key="15">
    <source>
        <dbReference type="Proteomes" id="UP000034932"/>
    </source>
</evidence>
<dbReference type="EMBL" id="LBVW01000003">
    <property type="protein sequence ID" value="KKQ94232.1"/>
    <property type="molecule type" value="Genomic_DNA"/>
</dbReference>
<evidence type="ECO:0000256" key="3">
    <source>
        <dbReference type="ARBA" id="ARBA00012058"/>
    </source>
</evidence>
<proteinExistence type="inferred from homology"/>
<dbReference type="PROSITE" id="PS00164">
    <property type="entry name" value="ENOLASE"/>
    <property type="match status" value="1"/>
</dbReference>
<feature type="active site" description="Proton acceptor" evidence="9 10">
    <location>
        <position position="344"/>
    </location>
</feature>
<dbReference type="GO" id="GO:0006096">
    <property type="term" value="P:glycolytic process"/>
    <property type="evidence" value="ECO:0007669"/>
    <property type="project" value="UniProtKB-UniRule"/>
</dbReference>
<keyword evidence="9" id="KW-0963">Cytoplasm</keyword>
<feature type="binding site" evidence="9">
    <location>
        <position position="170"/>
    </location>
    <ligand>
        <name>(2R)-2-phosphoglycerate</name>
        <dbReference type="ChEBI" id="CHEBI:58289"/>
    </ligand>
</feature>
<dbReference type="GO" id="GO:0000287">
    <property type="term" value="F:magnesium ion binding"/>
    <property type="evidence" value="ECO:0007669"/>
    <property type="project" value="UniProtKB-UniRule"/>
</dbReference>
<keyword evidence="9 11" id="KW-0479">Metal-binding</keyword>
<evidence type="ECO:0000313" key="14">
    <source>
        <dbReference type="EMBL" id="KKQ94232.1"/>
    </source>
</evidence>
<keyword evidence="8 9" id="KW-0456">Lyase</keyword>
<evidence type="ECO:0000256" key="6">
    <source>
        <dbReference type="ARBA" id="ARBA00022842"/>
    </source>
</evidence>
<feature type="binding site" evidence="9 11">
    <location>
        <position position="319"/>
    </location>
    <ligand>
        <name>Mg(2+)</name>
        <dbReference type="ChEBI" id="CHEBI:18420"/>
    </ligand>
</feature>
<organism evidence="14 15">
    <name type="scientific">Candidatus Woesebacteria bacterium GW2011_GWB1_39_10b</name>
    <dbReference type="NCBI Taxonomy" id="1618573"/>
    <lineage>
        <taxon>Bacteria</taxon>
        <taxon>Candidatus Woeseibacteriota</taxon>
    </lineage>
</organism>
<dbReference type="PANTHER" id="PTHR11902:SF1">
    <property type="entry name" value="ENOLASE"/>
    <property type="match status" value="1"/>
</dbReference>
<dbReference type="AlphaFoldDB" id="A0A0G0LT67"/>
<dbReference type="Gene3D" id="3.30.390.10">
    <property type="entry name" value="Enolase-like, N-terminal domain"/>
    <property type="match status" value="1"/>
</dbReference>
<sequence>MAKIQKVWARQILDSRGIPTVEAACQLDTGETAVASVPSGTSTGTHEALELRDNDAQKYLGKGVSKAVANVNDVLGPGVWGSDATDQERVDSRLIELDGTPNKSKYGANAILSVSTAVTKAASLATKQPLYLWINTLAKRVGIKGEVRIPSSVFVLIEGGLHGAGNLDFQEFHLIPATSKSFSDSLRSAVEIFLILGRDLERRGAIHSFGEEGGYAPNLFTNADALEVLYEAVKQTPYQIGRDVFFGLDVAANVFYKNGEYTIRDKSAPLTDDGLLEYYKYINSQYHLAEIEDPFHEDAWESWKKLSESFKDQLVVVGDDLLTTNFERVEKGISEGSCNAILVKPNQVGTITETLKVVKISQEANWKIITSHRGGETNDWFIADFAVGIGSDYAKFGAPNRGERVVKYNRLLSIEAELLQQKAQ</sequence>
<comment type="function">
    <text evidence="9">Catalyzes the reversible conversion of 2-phosphoglycerate (2-PG) into phosphoenolpyruvate (PEP). It is essential for the degradation of carbohydrates via glycolysis.</text>
</comment>
<comment type="caution">
    <text evidence="9">Lacks conserved residue(s) required for the propagation of feature annotation.</text>
</comment>
<keyword evidence="6 9" id="KW-0460">Magnesium</keyword>
<gene>
    <name evidence="9" type="primary">eno</name>
    <name evidence="14" type="ORF">UT19_C0003G0037</name>
</gene>
<dbReference type="SFLD" id="SFLDF00002">
    <property type="entry name" value="enolase"/>
    <property type="match status" value="1"/>
</dbReference>
<dbReference type="Gene3D" id="3.20.20.120">
    <property type="entry name" value="Enolase-like C-terminal domain"/>
    <property type="match status" value="1"/>
</dbReference>
<dbReference type="STRING" id="1618573.UT19_C0003G0037"/>
<accession>A0A0G0LT67</accession>
<dbReference type="NCBIfam" id="TIGR01060">
    <property type="entry name" value="eno"/>
    <property type="match status" value="1"/>
</dbReference>